<dbReference type="OrthoDB" id="321461at2759"/>
<evidence type="ECO:0000313" key="2">
    <source>
        <dbReference type="Proteomes" id="UP000683925"/>
    </source>
</evidence>
<dbReference type="EMBL" id="CAJJDP010000080">
    <property type="protein sequence ID" value="CAD8183822.1"/>
    <property type="molecule type" value="Genomic_DNA"/>
</dbReference>
<reference evidence="1" key="1">
    <citation type="submission" date="2021-01" db="EMBL/GenBank/DDBJ databases">
        <authorList>
            <consortium name="Genoscope - CEA"/>
            <person name="William W."/>
        </authorList>
    </citation>
    <scope>NUCLEOTIDE SEQUENCE</scope>
</reference>
<comment type="caution">
    <text evidence="1">The sequence shown here is derived from an EMBL/GenBank/DDBJ whole genome shotgun (WGS) entry which is preliminary data.</text>
</comment>
<dbReference type="AlphaFoldDB" id="A0A8S1W5V5"/>
<proteinExistence type="predicted"/>
<evidence type="ECO:0000313" key="1">
    <source>
        <dbReference type="EMBL" id="CAD8183822.1"/>
    </source>
</evidence>
<accession>A0A8S1W5V5</accession>
<protein>
    <submittedName>
        <fullName evidence="1">Uncharacterized protein</fullName>
    </submittedName>
</protein>
<sequence length="140" mass="16869">MITLFVFGMQKHQTKYSNQIVAIKICFPSLTYLFRIAPYCQMLILIVQYLEYVRNLYLKHQEHLSYKDNSVIIKGKIQNHCLNQKEVAFQRTQSKSEFDYSFKTLQLQFQSFSYNFLHKMCFLFLLNYLNNIEIVRNVIN</sequence>
<keyword evidence="2" id="KW-1185">Reference proteome</keyword>
<gene>
    <name evidence="1" type="ORF">POCTA_138.1.T0810278</name>
</gene>
<dbReference type="Proteomes" id="UP000683925">
    <property type="component" value="Unassembled WGS sequence"/>
</dbReference>
<name>A0A8S1W5V5_PAROT</name>
<organism evidence="1 2">
    <name type="scientific">Paramecium octaurelia</name>
    <dbReference type="NCBI Taxonomy" id="43137"/>
    <lineage>
        <taxon>Eukaryota</taxon>
        <taxon>Sar</taxon>
        <taxon>Alveolata</taxon>
        <taxon>Ciliophora</taxon>
        <taxon>Intramacronucleata</taxon>
        <taxon>Oligohymenophorea</taxon>
        <taxon>Peniculida</taxon>
        <taxon>Parameciidae</taxon>
        <taxon>Paramecium</taxon>
    </lineage>
</organism>